<dbReference type="EMBL" id="JACPNR010000009">
    <property type="protein sequence ID" value="MBI2678716.1"/>
    <property type="molecule type" value="Genomic_DNA"/>
</dbReference>
<proteinExistence type="predicted"/>
<gene>
    <name evidence="3" type="ORF">HYX28_08025</name>
</gene>
<name>A0A932A8M1_9BACT</name>
<protein>
    <recommendedName>
        <fullName evidence="5">SH3b domain-containing protein</fullName>
    </recommendedName>
</protein>
<evidence type="ECO:0000256" key="2">
    <source>
        <dbReference type="SAM" id="SignalP"/>
    </source>
</evidence>
<dbReference type="Proteomes" id="UP000779809">
    <property type="component" value="Unassembled WGS sequence"/>
</dbReference>
<feature type="region of interest" description="Disordered" evidence="1">
    <location>
        <begin position="297"/>
        <end position="324"/>
    </location>
</feature>
<evidence type="ECO:0000256" key="1">
    <source>
        <dbReference type="SAM" id="MobiDB-lite"/>
    </source>
</evidence>
<evidence type="ECO:0000313" key="4">
    <source>
        <dbReference type="Proteomes" id="UP000779809"/>
    </source>
</evidence>
<reference evidence="3" key="1">
    <citation type="submission" date="2020-07" db="EMBL/GenBank/DDBJ databases">
        <title>Huge and variable diversity of episymbiotic CPR bacteria and DPANN archaea in groundwater ecosystems.</title>
        <authorList>
            <person name="He C.Y."/>
            <person name="Keren R."/>
            <person name="Whittaker M."/>
            <person name="Farag I.F."/>
            <person name="Doudna J."/>
            <person name="Cate J.H.D."/>
            <person name="Banfield J.F."/>
        </authorList>
    </citation>
    <scope>NUCLEOTIDE SEQUENCE</scope>
    <source>
        <strain evidence="3">NC_groundwater_580_Pr5_B-0.1um_64_19</strain>
    </source>
</reference>
<feature type="compositionally biased region" description="Polar residues" evidence="1">
    <location>
        <begin position="307"/>
        <end position="317"/>
    </location>
</feature>
<evidence type="ECO:0008006" key="5">
    <source>
        <dbReference type="Google" id="ProtNLM"/>
    </source>
</evidence>
<dbReference type="AlphaFoldDB" id="A0A932A8M1"/>
<sequence length="324" mass="35779">MRRFLQYALLLAVMAAAVTFAQEAARGTKRLVLKDGSYQTATKWEVKGDRVRYYSAERSMWEELPNAMVDWTATKNGEKDHPRGVSREVMQLSAEEEAEKKAEEAKTPQVAPGLKLPYDGGVYLLDPFHGEPSLVEMVQDSGEINADRGKNILRAAINPFASVKQSIELKGTRARVQAHAAQPVFYLNVALDNADAGSDAKKPAPDPDQSPDRFRIVRVLGKKNTRVVGNLKIALTGKVSQQGNWVAVRQEPVSGGWVKVTPAAPLAPGEYAIVEMLNPKEMNLYVWDFGVDQTAPRNDAAWRPAPQQRTDTGTTKSPVLDKRK</sequence>
<keyword evidence="2" id="KW-0732">Signal</keyword>
<feature type="signal peptide" evidence="2">
    <location>
        <begin position="1"/>
        <end position="21"/>
    </location>
</feature>
<comment type="caution">
    <text evidence="3">The sequence shown here is derived from an EMBL/GenBank/DDBJ whole genome shotgun (WGS) entry which is preliminary data.</text>
</comment>
<accession>A0A932A8M1</accession>
<organism evidence="3 4">
    <name type="scientific">Candidatus Korobacter versatilis</name>
    <dbReference type="NCBI Taxonomy" id="658062"/>
    <lineage>
        <taxon>Bacteria</taxon>
        <taxon>Pseudomonadati</taxon>
        <taxon>Acidobacteriota</taxon>
        <taxon>Terriglobia</taxon>
        <taxon>Terriglobales</taxon>
        <taxon>Candidatus Korobacteraceae</taxon>
        <taxon>Candidatus Korobacter</taxon>
    </lineage>
</organism>
<feature type="chain" id="PRO_5036959197" description="SH3b domain-containing protein" evidence="2">
    <location>
        <begin position="22"/>
        <end position="324"/>
    </location>
</feature>
<evidence type="ECO:0000313" key="3">
    <source>
        <dbReference type="EMBL" id="MBI2678716.1"/>
    </source>
</evidence>